<feature type="transmembrane region" description="Helical" evidence="1">
    <location>
        <begin position="92"/>
        <end position="116"/>
    </location>
</feature>
<dbReference type="Gene3D" id="3.40.1090.10">
    <property type="entry name" value="Cytosolic phospholipase A2 catalytic domain"/>
    <property type="match status" value="1"/>
</dbReference>
<sequence length="570" mass="63609">MSSRGLAFSGGGIRSAALCSGVLRYVLQHEVSLDYLSCVSGGGFTGAAYLDWKYRHNQQDSPEWHQKFFNRLRKRCGFICSWRNPFVGIIDAVMLILLCVVVAIILPALTMSAFAFPTAFVVDYLFGDILRMGFQCPTSSARTNITEDQGCALVESQDETFTLFGVLFACTVGFYLLKLLLHPCHSSIRSKLKLLYFCSFCLLLMTFLPWFFEVFLRVHTSVYVNGFVLLGSVALWLGFPPLRNMASLALLVYAYAYITKWRVYKSPVLLINYTEDGFYRALLGSAILLWTGPFLGMVKMAAVQTYNRWRLQKAFFSPESTGCLGCAGISVNDIIPFCSCADATEWERLDKGFVTLGDLVGMKPEYLCNTVVNNWQKDPNGSSSNDAAFELLTLSPTGIERLDENPDEFSSFAGKIQPRDLKLSDVMATSAAALALYMGVYDVKAERVRNLQMVLGVHSGKSLISDPNRDVAGSTISCCRFLPVIIQLFIVVPVILPPFLSDDWHVMVVAWYLTVLVLVLVISALSTGRTNGGYLDKFVRWCVVNIYHVRFMRLFLQTVDHGPVPRLSST</sequence>
<feature type="transmembrane region" description="Helical" evidence="1">
    <location>
        <begin position="218"/>
        <end position="237"/>
    </location>
</feature>
<dbReference type="OrthoDB" id="5956833at2759"/>
<name>A0A9X0A260_9CNID</name>
<evidence type="ECO:0000313" key="2">
    <source>
        <dbReference type="EMBL" id="KAJ7392056.1"/>
    </source>
</evidence>
<dbReference type="InterPro" id="IPR016035">
    <property type="entry name" value="Acyl_Trfase/lysoPLipase"/>
</dbReference>
<dbReference type="SUPFAM" id="SSF52151">
    <property type="entry name" value="FabD/lysophospholipase-like"/>
    <property type="match status" value="1"/>
</dbReference>
<keyword evidence="3" id="KW-1185">Reference proteome</keyword>
<dbReference type="Proteomes" id="UP001163046">
    <property type="component" value="Unassembled WGS sequence"/>
</dbReference>
<keyword evidence="1" id="KW-0812">Transmembrane</keyword>
<evidence type="ECO:0000313" key="3">
    <source>
        <dbReference type="Proteomes" id="UP001163046"/>
    </source>
</evidence>
<gene>
    <name evidence="2" type="ORF">OS493_015002</name>
</gene>
<feature type="transmembrane region" description="Helical" evidence="1">
    <location>
        <begin position="193"/>
        <end position="212"/>
    </location>
</feature>
<dbReference type="AlphaFoldDB" id="A0A9X0A260"/>
<proteinExistence type="predicted"/>
<dbReference type="EMBL" id="MU825403">
    <property type="protein sequence ID" value="KAJ7392056.1"/>
    <property type="molecule type" value="Genomic_DNA"/>
</dbReference>
<keyword evidence="1" id="KW-1133">Transmembrane helix</keyword>
<accession>A0A9X0A260</accession>
<evidence type="ECO:0008006" key="4">
    <source>
        <dbReference type="Google" id="ProtNLM"/>
    </source>
</evidence>
<reference evidence="2" key="1">
    <citation type="submission" date="2023-01" db="EMBL/GenBank/DDBJ databases">
        <title>Genome assembly of the deep-sea coral Lophelia pertusa.</title>
        <authorList>
            <person name="Herrera S."/>
            <person name="Cordes E."/>
        </authorList>
    </citation>
    <scope>NUCLEOTIDE SEQUENCE</scope>
    <source>
        <strain evidence="2">USNM1676648</strain>
        <tissue evidence="2">Polyp</tissue>
    </source>
</reference>
<feature type="transmembrane region" description="Helical" evidence="1">
    <location>
        <begin position="481"/>
        <end position="500"/>
    </location>
</feature>
<protein>
    <recommendedName>
        <fullName evidence="4">PNPLA domain-containing protein</fullName>
    </recommendedName>
</protein>
<evidence type="ECO:0000256" key="1">
    <source>
        <dbReference type="SAM" id="Phobius"/>
    </source>
</evidence>
<feature type="transmembrane region" description="Helical" evidence="1">
    <location>
        <begin position="161"/>
        <end position="181"/>
    </location>
</feature>
<feature type="transmembrane region" description="Helical" evidence="1">
    <location>
        <begin position="506"/>
        <end position="526"/>
    </location>
</feature>
<feature type="transmembrane region" description="Helical" evidence="1">
    <location>
        <begin position="278"/>
        <end position="298"/>
    </location>
</feature>
<organism evidence="2 3">
    <name type="scientific">Desmophyllum pertusum</name>
    <dbReference type="NCBI Taxonomy" id="174260"/>
    <lineage>
        <taxon>Eukaryota</taxon>
        <taxon>Metazoa</taxon>
        <taxon>Cnidaria</taxon>
        <taxon>Anthozoa</taxon>
        <taxon>Hexacorallia</taxon>
        <taxon>Scleractinia</taxon>
        <taxon>Caryophylliina</taxon>
        <taxon>Caryophylliidae</taxon>
        <taxon>Desmophyllum</taxon>
    </lineage>
</organism>
<keyword evidence="1" id="KW-0472">Membrane</keyword>
<comment type="caution">
    <text evidence="2">The sequence shown here is derived from an EMBL/GenBank/DDBJ whole genome shotgun (WGS) entry which is preliminary data.</text>
</comment>